<accession>A0A5B7HGP0</accession>
<gene>
    <name evidence="1" type="ORF">E2C01_065849</name>
</gene>
<dbReference type="EMBL" id="VSRR010033126">
    <property type="protein sequence ID" value="MPC71570.1"/>
    <property type="molecule type" value="Genomic_DNA"/>
</dbReference>
<keyword evidence="2" id="KW-1185">Reference proteome</keyword>
<name>A0A5B7HGP0_PORTR</name>
<comment type="caution">
    <text evidence="1">The sequence shown here is derived from an EMBL/GenBank/DDBJ whole genome shotgun (WGS) entry which is preliminary data.</text>
</comment>
<evidence type="ECO:0000313" key="1">
    <source>
        <dbReference type="EMBL" id="MPC71570.1"/>
    </source>
</evidence>
<evidence type="ECO:0000313" key="2">
    <source>
        <dbReference type="Proteomes" id="UP000324222"/>
    </source>
</evidence>
<organism evidence="1 2">
    <name type="scientific">Portunus trituberculatus</name>
    <name type="common">Swimming crab</name>
    <name type="synonym">Neptunus trituberculatus</name>
    <dbReference type="NCBI Taxonomy" id="210409"/>
    <lineage>
        <taxon>Eukaryota</taxon>
        <taxon>Metazoa</taxon>
        <taxon>Ecdysozoa</taxon>
        <taxon>Arthropoda</taxon>
        <taxon>Crustacea</taxon>
        <taxon>Multicrustacea</taxon>
        <taxon>Malacostraca</taxon>
        <taxon>Eumalacostraca</taxon>
        <taxon>Eucarida</taxon>
        <taxon>Decapoda</taxon>
        <taxon>Pleocyemata</taxon>
        <taxon>Brachyura</taxon>
        <taxon>Eubrachyura</taxon>
        <taxon>Portunoidea</taxon>
        <taxon>Portunidae</taxon>
        <taxon>Portuninae</taxon>
        <taxon>Portunus</taxon>
    </lineage>
</organism>
<sequence>MTSASPVATPSDATGFTYARCCPETETQHLLPPLTMQHPRLLLALYVRSYYVNAITCQNEAQDLAMSSKGEGRCGLFIS</sequence>
<protein>
    <submittedName>
        <fullName evidence="1">Uncharacterized protein</fullName>
    </submittedName>
</protein>
<dbReference type="OrthoDB" id="6342757at2759"/>
<proteinExistence type="predicted"/>
<reference evidence="1 2" key="1">
    <citation type="submission" date="2019-05" db="EMBL/GenBank/DDBJ databases">
        <title>Another draft genome of Portunus trituberculatus and its Hox gene families provides insights of decapod evolution.</title>
        <authorList>
            <person name="Jeong J.-H."/>
            <person name="Song I."/>
            <person name="Kim S."/>
            <person name="Choi T."/>
            <person name="Kim D."/>
            <person name="Ryu S."/>
            <person name="Kim W."/>
        </authorList>
    </citation>
    <scope>NUCLEOTIDE SEQUENCE [LARGE SCALE GENOMIC DNA]</scope>
    <source>
        <tissue evidence="1">Muscle</tissue>
    </source>
</reference>
<dbReference type="Proteomes" id="UP000324222">
    <property type="component" value="Unassembled WGS sequence"/>
</dbReference>
<dbReference type="AlphaFoldDB" id="A0A5B7HGP0"/>